<dbReference type="EMBL" id="CM046122">
    <property type="protein sequence ID" value="KAI8423806.1"/>
    <property type="molecule type" value="Genomic_DNA"/>
</dbReference>
<proteinExistence type="predicted"/>
<comment type="caution">
    <text evidence="1">The sequence shown here is derived from an EMBL/GenBank/DDBJ whole genome shotgun (WGS) entry which is preliminary data.</text>
</comment>
<organism evidence="1 2">
    <name type="scientific">Choristoneura fumiferana</name>
    <name type="common">Spruce budworm moth</name>
    <name type="synonym">Archips fumiferana</name>
    <dbReference type="NCBI Taxonomy" id="7141"/>
    <lineage>
        <taxon>Eukaryota</taxon>
        <taxon>Metazoa</taxon>
        <taxon>Ecdysozoa</taxon>
        <taxon>Arthropoda</taxon>
        <taxon>Hexapoda</taxon>
        <taxon>Insecta</taxon>
        <taxon>Pterygota</taxon>
        <taxon>Neoptera</taxon>
        <taxon>Endopterygota</taxon>
        <taxon>Lepidoptera</taxon>
        <taxon>Glossata</taxon>
        <taxon>Ditrysia</taxon>
        <taxon>Tortricoidea</taxon>
        <taxon>Tortricidae</taxon>
        <taxon>Tortricinae</taxon>
        <taxon>Choristoneura</taxon>
    </lineage>
</organism>
<keyword evidence="2" id="KW-1185">Reference proteome</keyword>
<name>A0ACC0JI27_CHOFU</name>
<sequence length="988" mass="114049">MTLPGLRVSVRCLKPENCDPSLNSLFREGILGPVGMFPWLGVIRVELPYKVKHVGQTPCIQWYYREGLITRNDPWRAYQCVSTENNKKSCLFETGMILASNATGTWTLVESKRRSKAQLWYNYGSFIDTLEGVDETPKRVVKKYPVPARTTAEPDQESGQENSARSATEASKRFGRRIIENSRRYKKLISDSVINELLAIKNELETTRKELNITGKADINKTFKKMFAVKDKLVNVRDKLGSPAPDSLKNSIDVLDKTASELRAGQVFYQGKLMDVRKQEVQQSIDLIKEFRETPEYIEIALTTDKPEVKVEETIKKPKAKGRQGKKKPWKPHKFLEPEYITDKPGWWLYHPHLNLEFDFQFDDEAELSLEIWSHLTKIHGTRAPKTKPTRTRNYTDELDWEESRRVYADGEVEQNDAENEVEQNQEENLNDQQPSKSQDQERTGTEYVNDVLEKEVHKVQYVQQSKCMAWYATKGVNAGTRSNATLWYNYGDYIEPLEGSETPKELLKKYPLPTRDEEIENQSTTSKSSTTTTEKSRGDHNSNTTPENPGEDKNPNNTPGNPEKDKNSNKSPEQTQEGDDKSPEDRNKNAVPNASRQNHHRHTRRIINSNRRYKKLISDSLINDLQAIKGELETTKIELNIAGKADINKTFKKMLAIKNQLKKVQDKLGSHVSASLKDSINILDKAASELRAGQVFYEEKLMDIRKQEIQQSIDLIKEFREQPDIVKKKIQRKKETFKKPRPRGRQGNKKSWKPHKHLEKQYITDRPGWWLYYPHLNLELDFNFDEEAEMTIEIWSHRKVSSPTKGPKVELFTRTRTAPPNTMPVEITMNYLIAKIDPDKLPPRLSLENAKSLFKEIFPEKVPGNTTLETLPSFIDSEKLPLDIDLTNATDLVLMIFNGLLPASSLRQKIDDTVRYTGSLKSVLRKDSKFERYSELKRVKYYDDIIKTRGIDFFDDNQPDKSDINRSDRSFVVVIVIYVLLSNLDII</sequence>
<evidence type="ECO:0000313" key="1">
    <source>
        <dbReference type="EMBL" id="KAI8423806.1"/>
    </source>
</evidence>
<evidence type="ECO:0000313" key="2">
    <source>
        <dbReference type="Proteomes" id="UP001064048"/>
    </source>
</evidence>
<gene>
    <name evidence="1" type="ORF">MSG28_012817</name>
</gene>
<reference evidence="1 2" key="1">
    <citation type="journal article" date="2022" name="Genome Biol. Evol.">
        <title>The Spruce Budworm Genome: Reconstructing the Evolutionary History of Antifreeze Proteins.</title>
        <authorList>
            <person name="Beliveau C."/>
            <person name="Gagne P."/>
            <person name="Picq S."/>
            <person name="Vernygora O."/>
            <person name="Keeling C.I."/>
            <person name="Pinkney K."/>
            <person name="Doucet D."/>
            <person name="Wen F."/>
            <person name="Johnston J.S."/>
            <person name="Maaroufi H."/>
            <person name="Boyle B."/>
            <person name="Laroche J."/>
            <person name="Dewar K."/>
            <person name="Juretic N."/>
            <person name="Blackburn G."/>
            <person name="Nisole A."/>
            <person name="Brunet B."/>
            <person name="Brandao M."/>
            <person name="Lumley L."/>
            <person name="Duan J."/>
            <person name="Quan G."/>
            <person name="Lucarotti C.J."/>
            <person name="Roe A.D."/>
            <person name="Sperling F.A.H."/>
            <person name="Levesque R.C."/>
            <person name="Cusson M."/>
        </authorList>
    </citation>
    <scope>NUCLEOTIDE SEQUENCE [LARGE SCALE GENOMIC DNA]</scope>
    <source>
        <strain evidence="1">Glfc:IPQL:Cfum</strain>
    </source>
</reference>
<accession>A0ACC0JI27</accession>
<protein>
    <submittedName>
        <fullName evidence="1">Uncharacterized protein</fullName>
    </submittedName>
</protein>
<dbReference type="Proteomes" id="UP001064048">
    <property type="component" value="Chromosome 22"/>
</dbReference>